<dbReference type="STRING" id="568872.GA0070624_3183"/>
<dbReference type="AlphaFoldDB" id="A0A1C6S8L7"/>
<dbReference type="RefSeq" id="WP_091341850.1">
    <property type="nucleotide sequence ID" value="NZ_FMHV01000002.1"/>
</dbReference>
<feature type="region of interest" description="Disordered" evidence="1">
    <location>
        <begin position="71"/>
        <end position="100"/>
    </location>
</feature>
<feature type="compositionally biased region" description="Basic and acidic residues" evidence="1">
    <location>
        <begin position="85"/>
        <end position="100"/>
    </location>
</feature>
<proteinExistence type="predicted"/>
<accession>A0A1C6S8L7</accession>
<evidence type="ECO:0000313" key="2">
    <source>
        <dbReference type="EMBL" id="SCL25816.1"/>
    </source>
</evidence>
<sequence>MTAAASCVTDGHEQVPAVAVLVYYGQCAIVGEPLCQDFTACRASDCGQLGDVYDADQRAAYCQRPAEQFQAGEAPHGPDIVEPGSARHPELLADPDTRTA</sequence>
<protein>
    <submittedName>
        <fullName evidence="2">Uncharacterized protein</fullName>
    </submittedName>
</protein>
<evidence type="ECO:0000313" key="3">
    <source>
        <dbReference type="Proteomes" id="UP000199413"/>
    </source>
</evidence>
<dbReference type="EMBL" id="FMHV01000002">
    <property type="protein sequence ID" value="SCL25816.1"/>
    <property type="molecule type" value="Genomic_DNA"/>
</dbReference>
<organism evidence="2 3">
    <name type="scientific">Micromonospora rhizosphaerae</name>
    <dbReference type="NCBI Taxonomy" id="568872"/>
    <lineage>
        <taxon>Bacteria</taxon>
        <taxon>Bacillati</taxon>
        <taxon>Actinomycetota</taxon>
        <taxon>Actinomycetes</taxon>
        <taxon>Micromonosporales</taxon>
        <taxon>Micromonosporaceae</taxon>
        <taxon>Micromonospora</taxon>
    </lineage>
</organism>
<keyword evidence="3" id="KW-1185">Reference proteome</keyword>
<gene>
    <name evidence="2" type="ORF">GA0070624_3183</name>
</gene>
<name>A0A1C6S8L7_9ACTN</name>
<evidence type="ECO:0000256" key="1">
    <source>
        <dbReference type="SAM" id="MobiDB-lite"/>
    </source>
</evidence>
<dbReference type="Proteomes" id="UP000199413">
    <property type="component" value="Unassembled WGS sequence"/>
</dbReference>
<reference evidence="3" key="1">
    <citation type="submission" date="2016-06" db="EMBL/GenBank/DDBJ databases">
        <authorList>
            <person name="Varghese N."/>
            <person name="Submissions Spin"/>
        </authorList>
    </citation>
    <scope>NUCLEOTIDE SEQUENCE [LARGE SCALE GENOMIC DNA]</scope>
    <source>
        <strain evidence="3">DSM 45431</strain>
    </source>
</reference>